<keyword evidence="1" id="KW-0418">Kinase</keyword>
<reference evidence="1" key="1">
    <citation type="journal article" date="2019" name="Science">
        <title>Mutation of a bHLH transcription factor allowed almond domestication.</title>
        <authorList>
            <person name="Sanchez-Perez R."/>
            <person name="Pavan S."/>
            <person name="Mazzeo R."/>
            <person name="Moldovan C."/>
            <person name="Aiese Cigliano R."/>
            <person name="Del Cueto J."/>
            <person name="Ricciardi F."/>
            <person name="Lotti C."/>
            <person name="Ricciardi L."/>
            <person name="Dicenta F."/>
            <person name="Lopez-Marques R.L."/>
            <person name="Lindberg Moller B."/>
        </authorList>
    </citation>
    <scope>NUCLEOTIDE SEQUENCE</scope>
</reference>
<protein>
    <submittedName>
        <fullName evidence="1">Receptor kinase 3</fullName>
    </submittedName>
</protein>
<keyword evidence="1" id="KW-0808">Transferase</keyword>
<sequence>MAGVNYDIQKDDQQYGFKIFRQASGGACHQYRHFHTVLFFLRQFLSHWVFTGKVFNETYSIPFVVSKGSVVKVKNVEPKI</sequence>
<dbReference type="GO" id="GO:0016301">
    <property type="term" value="F:kinase activity"/>
    <property type="evidence" value="ECO:0007669"/>
    <property type="project" value="UniProtKB-KW"/>
</dbReference>
<feature type="non-terminal residue" evidence="1">
    <location>
        <position position="80"/>
    </location>
</feature>
<evidence type="ECO:0000313" key="1">
    <source>
        <dbReference type="EMBL" id="BBN69730.1"/>
    </source>
</evidence>
<proteinExistence type="predicted"/>
<accession>A0A5H2YC09</accession>
<dbReference type="AlphaFoldDB" id="A0A5H2YC09"/>
<organism evidence="1">
    <name type="scientific">Prunus dulcis</name>
    <name type="common">Almond</name>
    <name type="synonym">Amygdalus dulcis</name>
    <dbReference type="NCBI Taxonomy" id="3755"/>
    <lineage>
        <taxon>Eukaryota</taxon>
        <taxon>Viridiplantae</taxon>
        <taxon>Streptophyta</taxon>
        <taxon>Embryophyta</taxon>
        <taxon>Tracheophyta</taxon>
        <taxon>Spermatophyta</taxon>
        <taxon>Magnoliopsida</taxon>
        <taxon>eudicotyledons</taxon>
        <taxon>Gunneridae</taxon>
        <taxon>Pentapetalae</taxon>
        <taxon>rosids</taxon>
        <taxon>fabids</taxon>
        <taxon>Rosales</taxon>
        <taxon>Rosaceae</taxon>
        <taxon>Amygdaloideae</taxon>
        <taxon>Amygdaleae</taxon>
        <taxon>Prunus</taxon>
    </lineage>
</organism>
<keyword evidence="1" id="KW-0675">Receptor</keyword>
<gene>
    <name evidence="1" type="ORF">Prudu_1137S000400</name>
</gene>
<name>A0A5H2YC09_PRUDU</name>
<dbReference type="EMBL" id="AP021474">
    <property type="protein sequence ID" value="BBN69730.1"/>
    <property type="molecule type" value="Genomic_DNA"/>
</dbReference>